<dbReference type="Proteomes" id="UP000648239">
    <property type="component" value="Unassembled WGS sequence"/>
</dbReference>
<dbReference type="EC" id="2.6.1.-" evidence="6"/>
<reference evidence="8 9" key="1">
    <citation type="submission" date="2020-08" db="EMBL/GenBank/DDBJ databases">
        <title>Acidobacteriota in marine sediments use diverse sulfur dissimilation pathways.</title>
        <authorList>
            <person name="Wasmund K."/>
        </authorList>
    </citation>
    <scope>NUCLEOTIDE SEQUENCE [LARGE SCALE GENOMIC DNA]</scope>
    <source>
        <strain evidence="8">MAG AM4</strain>
    </source>
</reference>
<evidence type="ECO:0000313" key="8">
    <source>
        <dbReference type="EMBL" id="MBD3866545.1"/>
    </source>
</evidence>
<keyword evidence="5" id="KW-0663">Pyridoxal phosphate</keyword>
<accession>A0A8J6Y3S7</accession>
<dbReference type="Pfam" id="PF00155">
    <property type="entry name" value="Aminotran_1_2"/>
    <property type="match status" value="1"/>
</dbReference>
<name>A0A8J6Y3S7_9BACT</name>
<protein>
    <recommendedName>
        <fullName evidence="6">Aminotransferase</fullName>
        <ecNumber evidence="6">2.6.1.-</ecNumber>
    </recommendedName>
</protein>
<dbReference type="InterPro" id="IPR050596">
    <property type="entry name" value="AspAT/PAT-like"/>
</dbReference>
<keyword evidence="4 6" id="KW-0808">Transferase</keyword>
<proteinExistence type="inferred from homology"/>
<evidence type="ECO:0000259" key="7">
    <source>
        <dbReference type="Pfam" id="PF00155"/>
    </source>
</evidence>
<evidence type="ECO:0000256" key="5">
    <source>
        <dbReference type="ARBA" id="ARBA00022898"/>
    </source>
</evidence>
<dbReference type="GO" id="GO:0006520">
    <property type="term" value="P:amino acid metabolic process"/>
    <property type="evidence" value="ECO:0007669"/>
    <property type="project" value="InterPro"/>
</dbReference>
<dbReference type="InterPro" id="IPR015424">
    <property type="entry name" value="PyrdxlP-dep_Trfase"/>
</dbReference>
<dbReference type="GO" id="GO:0008483">
    <property type="term" value="F:transaminase activity"/>
    <property type="evidence" value="ECO:0007669"/>
    <property type="project" value="UniProtKB-KW"/>
</dbReference>
<dbReference type="PANTHER" id="PTHR46383">
    <property type="entry name" value="ASPARTATE AMINOTRANSFERASE"/>
    <property type="match status" value="1"/>
</dbReference>
<dbReference type="EMBL" id="JACXWD010000001">
    <property type="protein sequence ID" value="MBD3866545.1"/>
    <property type="molecule type" value="Genomic_DNA"/>
</dbReference>
<dbReference type="SUPFAM" id="SSF53383">
    <property type="entry name" value="PLP-dependent transferases"/>
    <property type="match status" value="1"/>
</dbReference>
<sequence length="376" mass="39603">MIIRASGRLARFRKTLIRRIFEAAPTGAVNLGLGEPEGPTPEQVAEGGLRSVREGRTGYTPTAGRRDLLEAIAAGRSEAVSPEHVVVTAGSQEALFAALMLFVEPGREVLVPDPGYPAYPNIVELLGGIPVRYTLEASAGYRLDAAVVLEGITADTCAVILNAPANPTGAMHRRDQLELLLAGLRERGLPFISDEIYSGLAWEQPYMSPAELSPDGGIVVSGLSKTHAMTGWRIGWAIAPRDLVEPLTAVHQHLVTCAPSISQGAALAALAPGGVQAAGRIRERLARGLELMDRELGKLPGIRYRRPDGGFYFFIQVSGCTDSERLAFSILEQEQVVTIPGVAFGPGGEGCLRLSFAAAAADIVAGVAGVGRVLGG</sequence>
<evidence type="ECO:0000256" key="2">
    <source>
        <dbReference type="ARBA" id="ARBA00007441"/>
    </source>
</evidence>
<dbReference type="InterPro" id="IPR015421">
    <property type="entry name" value="PyrdxlP-dep_Trfase_major"/>
</dbReference>
<comment type="caution">
    <text evidence="8">The sequence shown here is derived from an EMBL/GenBank/DDBJ whole genome shotgun (WGS) entry which is preliminary data.</text>
</comment>
<organism evidence="8 9">
    <name type="scientific">Candidatus Polarisedimenticola svalbardensis</name>
    <dbReference type="NCBI Taxonomy" id="2886004"/>
    <lineage>
        <taxon>Bacteria</taxon>
        <taxon>Pseudomonadati</taxon>
        <taxon>Acidobacteriota</taxon>
        <taxon>Candidatus Polarisedimenticolia</taxon>
        <taxon>Candidatus Polarisedimenticolales</taxon>
        <taxon>Candidatus Polarisedimenticolaceae</taxon>
        <taxon>Candidatus Polarisedimenticola</taxon>
    </lineage>
</organism>
<keyword evidence="3 6" id="KW-0032">Aminotransferase</keyword>
<comment type="similarity">
    <text evidence="2 6">Belongs to the class-I pyridoxal-phosphate-dependent aminotransferase family.</text>
</comment>
<gene>
    <name evidence="8" type="ORF">IFK94_00320</name>
</gene>
<dbReference type="Gene3D" id="3.40.640.10">
    <property type="entry name" value="Type I PLP-dependent aspartate aminotransferase-like (Major domain)"/>
    <property type="match status" value="1"/>
</dbReference>
<evidence type="ECO:0000256" key="6">
    <source>
        <dbReference type="RuleBase" id="RU000481"/>
    </source>
</evidence>
<evidence type="ECO:0000256" key="4">
    <source>
        <dbReference type="ARBA" id="ARBA00022679"/>
    </source>
</evidence>
<comment type="cofactor">
    <cofactor evidence="1 6">
        <name>pyridoxal 5'-phosphate</name>
        <dbReference type="ChEBI" id="CHEBI:597326"/>
    </cofactor>
</comment>
<evidence type="ECO:0000256" key="3">
    <source>
        <dbReference type="ARBA" id="ARBA00022576"/>
    </source>
</evidence>
<dbReference type="GO" id="GO:0030170">
    <property type="term" value="F:pyridoxal phosphate binding"/>
    <property type="evidence" value="ECO:0007669"/>
    <property type="project" value="InterPro"/>
</dbReference>
<evidence type="ECO:0000256" key="1">
    <source>
        <dbReference type="ARBA" id="ARBA00001933"/>
    </source>
</evidence>
<dbReference type="PROSITE" id="PS00105">
    <property type="entry name" value="AA_TRANSFER_CLASS_1"/>
    <property type="match status" value="1"/>
</dbReference>
<dbReference type="InterPro" id="IPR004839">
    <property type="entry name" value="Aminotransferase_I/II_large"/>
</dbReference>
<dbReference type="AlphaFoldDB" id="A0A8J6Y3S7"/>
<dbReference type="InterPro" id="IPR004838">
    <property type="entry name" value="NHTrfase_class1_PyrdxlP-BS"/>
</dbReference>
<feature type="domain" description="Aminotransferase class I/classII large" evidence="7">
    <location>
        <begin position="29"/>
        <end position="358"/>
    </location>
</feature>
<dbReference type="CDD" id="cd00609">
    <property type="entry name" value="AAT_like"/>
    <property type="match status" value="1"/>
</dbReference>
<evidence type="ECO:0000313" key="9">
    <source>
        <dbReference type="Proteomes" id="UP000648239"/>
    </source>
</evidence>